<dbReference type="Proteomes" id="UP001274896">
    <property type="component" value="Unassembled WGS sequence"/>
</dbReference>
<evidence type="ECO:0000256" key="2">
    <source>
        <dbReference type="ARBA" id="ARBA00009512"/>
    </source>
</evidence>
<dbReference type="PROSITE" id="PS50015">
    <property type="entry name" value="SAP_B"/>
    <property type="match status" value="4"/>
</dbReference>
<feature type="domain" description="Saposin B-type" evidence="10">
    <location>
        <begin position="218"/>
        <end position="301"/>
    </location>
</feature>
<accession>A0AAE0RGC3</accession>
<dbReference type="Pfam" id="PF05184">
    <property type="entry name" value="SapB_1"/>
    <property type="match status" value="3"/>
</dbReference>
<evidence type="ECO:0000256" key="4">
    <source>
        <dbReference type="ARBA" id="ARBA00022729"/>
    </source>
</evidence>
<dbReference type="Pfam" id="PF01250">
    <property type="entry name" value="Ribosomal_S6"/>
    <property type="match status" value="1"/>
</dbReference>
<evidence type="ECO:0000259" key="10">
    <source>
        <dbReference type="PROSITE" id="PS50015"/>
    </source>
</evidence>
<dbReference type="Pfam" id="PF02199">
    <property type="entry name" value="SapA"/>
    <property type="match status" value="2"/>
</dbReference>
<feature type="domain" description="Saposin B-type" evidence="10">
    <location>
        <begin position="473"/>
        <end position="554"/>
    </location>
</feature>
<evidence type="ECO:0000256" key="8">
    <source>
        <dbReference type="ARBA" id="ARBA00035170"/>
    </source>
</evidence>
<dbReference type="Pfam" id="PF03489">
    <property type="entry name" value="SapB_2"/>
    <property type="match status" value="4"/>
</dbReference>
<evidence type="ECO:0000256" key="9">
    <source>
        <dbReference type="ARBA" id="ARBA00035365"/>
    </source>
</evidence>
<evidence type="ECO:0000313" key="12">
    <source>
        <dbReference type="EMBL" id="KAK3553962.1"/>
    </source>
</evidence>
<dbReference type="InterPro" id="IPR008138">
    <property type="entry name" value="SapB_2"/>
</dbReference>
<dbReference type="GO" id="GO:0006665">
    <property type="term" value="P:sphingolipid metabolic process"/>
    <property type="evidence" value="ECO:0007669"/>
    <property type="project" value="InterPro"/>
</dbReference>
<evidence type="ECO:0000256" key="5">
    <source>
        <dbReference type="ARBA" id="ARBA00022737"/>
    </source>
</evidence>
<name>A0AAE0RGC3_9TELE</name>
<keyword evidence="5" id="KW-0677">Repeat</keyword>
<feature type="domain" description="Saposin A-type" evidence="11">
    <location>
        <begin position="177"/>
        <end position="217"/>
    </location>
</feature>
<feature type="domain" description="Saposin B-type" evidence="10">
    <location>
        <begin position="568"/>
        <end position="649"/>
    </location>
</feature>
<dbReference type="InterPro" id="IPR000529">
    <property type="entry name" value="Ribosomal_bS6"/>
</dbReference>
<protein>
    <recommendedName>
        <fullName evidence="8">Small ribosomal subunit protein bS6m</fullName>
    </recommendedName>
    <alternativeName>
        <fullName evidence="9">28S ribosomal protein S6, mitochondrial</fullName>
    </alternativeName>
</protein>
<dbReference type="InterPro" id="IPR020814">
    <property type="entry name" value="Ribosomal_S6_plastid/chlpt"/>
</dbReference>
<keyword evidence="3" id="KW-0964">Secreted</keyword>
<reference evidence="12" key="1">
    <citation type="submission" date="2023-06" db="EMBL/GenBank/DDBJ databases">
        <title>Male Hemibagrus guttatus genome.</title>
        <authorList>
            <person name="Bian C."/>
        </authorList>
    </citation>
    <scope>NUCLEOTIDE SEQUENCE</scope>
    <source>
        <strain evidence="12">Male_cb2023</strain>
        <tissue evidence="12">Muscle</tissue>
    </source>
</reference>
<proteinExistence type="inferred from homology"/>
<comment type="caution">
    <text evidence="12">The sequence shown here is derived from an EMBL/GenBank/DDBJ whole genome shotgun (WGS) entry which is preliminary data.</text>
</comment>
<gene>
    <name evidence="12" type="ORF">QTP70_017455</name>
</gene>
<dbReference type="PROSITE" id="PS51110">
    <property type="entry name" value="SAP_A"/>
    <property type="match status" value="2"/>
</dbReference>
<dbReference type="GO" id="GO:0019843">
    <property type="term" value="F:rRNA binding"/>
    <property type="evidence" value="ECO:0007669"/>
    <property type="project" value="InterPro"/>
</dbReference>
<sequence length="698" mass="77462">MPRYELSLVLKAMQRPETAAVLRRTVETLMERGAVVRNLENLGERRLPYKISKHNQRHTRGGYFLIDFHASPSILTALLNHLERDVDVVRQTVLKKDPEPPKAPLYRSAAAREQRGNTACDQDQTTIQHKKRLGRDLTMFLTLLFVSTEDLLMAGHSLVVKGVHSCHVMFAQAVATPLLGTEQCARGPPYWCQNAKTASICGAVAHCQQNVWNQPHVKSVPCDLCKEVLGVVDKLLKDNSTQSEVLSYLEKVCQLVPDEALASECKENVDNYFPVLIDIIKGELDNPDVLCSALGLCVTQQEVFAKAQLLSNEIPEMDLTQRISPLLLNIPQLLYPQENANKEKETSTKDSQVCEDCVKFITDTQDAAKKNTTFISSMIEQIESQCDLLGPGIADICKQYVSQYAPLIFQQLMSMQPKDICCRAGFCDSTTESVPLLNLVPAKSIAAKKTFPATKLVKSSSINPAKKMVRARDSPQCAICEYVMKELESIIQDQATEAEVVQAVEKVCSILPSTLSAQCKDLIETYGQAIIELLIQEADPKTVCSILGLCKGASRAFIPVMEKAEFEAGGFCDVCKMAVRYIDGIIEKNATEAQIEEAVKKVCNFLPDEYKTQCDQLIEQYEPLIVQLLLQALDPEFVCMKLGACPGVLRMLLGVEQCSWGPAFWCKNMDTATRCNVSGESLQTPCLELDRSGVHKLT</sequence>
<dbReference type="Gene3D" id="3.30.70.60">
    <property type="match status" value="1"/>
</dbReference>
<dbReference type="InterPro" id="IPR035980">
    <property type="entry name" value="Ribosomal_bS6_sf"/>
</dbReference>
<dbReference type="SUPFAM" id="SSF54995">
    <property type="entry name" value="Ribosomal protein S6"/>
    <property type="match status" value="1"/>
</dbReference>
<keyword evidence="6" id="KW-1015">Disulfide bond</keyword>
<dbReference type="AlphaFoldDB" id="A0AAE0RGC3"/>
<dbReference type="CDD" id="cd15465">
    <property type="entry name" value="bS6_mito"/>
    <property type="match status" value="1"/>
</dbReference>
<evidence type="ECO:0000259" key="11">
    <source>
        <dbReference type="PROSITE" id="PS51110"/>
    </source>
</evidence>
<dbReference type="FunFam" id="1.10.225.10:FF:000002">
    <property type="entry name" value="prosaposin isoform X2"/>
    <property type="match status" value="3"/>
</dbReference>
<dbReference type="GO" id="GO:0005576">
    <property type="term" value="C:extracellular region"/>
    <property type="evidence" value="ECO:0007669"/>
    <property type="project" value="UniProtKB-SubCell"/>
</dbReference>
<dbReference type="GO" id="GO:0005840">
    <property type="term" value="C:ribosome"/>
    <property type="evidence" value="ECO:0007669"/>
    <property type="project" value="InterPro"/>
</dbReference>
<evidence type="ECO:0000256" key="7">
    <source>
        <dbReference type="ARBA" id="ARBA00023180"/>
    </source>
</evidence>
<dbReference type="GO" id="GO:0005764">
    <property type="term" value="C:lysosome"/>
    <property type="evidence" value="ECO:0007669"/>
    <property type="project" value="InterPro"/>
</dbReference>
<dbReference type="Gene3D" id="1.10.225.10">
    <property type="entry name" value="Saposin-like"/>
    <property type="match status" value="4"/>
</dbReference>
<dbReference type="GO" id="GO:0006412">
    <property type="term" value="P:translation"/>
    <property type="evidence" value="ECO:0007669"/>
    <property type="project" value="InterPro"/>
</dbReference>
<comment type="subcellular location">
    <subcellularLocation>
        <location evidence="1">Secreted</location>
    </subcellularLocation>
</comment>
<feature type="domain" description="Saposin B-type" evidence="10">
    <location>
        <begin position="350"/>
        <end position="431"/>
    </location>
</feature>
<dbReference type="InterPro" id="IPR008373">
    <property type="entry name" value="Saposin"/>
</dbReference>
<dbReference type="PANTHER" id="PTHR11480:SF95">
    <property type="entry name" value="PROSAPOSIN"/>
    <property type="match status" value="1"/>
</dbReference>
<keyword evidence="4" id="KW-0732">Signal</keyword>
<dbReference type="InterPro" id="IPR003119">
    <property type="entry name" value="SAP_A"/>
</dbReference>
<evidence type="ECO:0000256" key="6">
    <source>
        <dbReference type="ARBA" id="ARBA00023157"/>
    </source>
</evidence>
<evidence type="ECO:0000313" key="13">
    <source>
        <dbReference type="Proteomes" id="UP001274896"/>
    </source>
</evidence>
<feature type="domain" description="Saposin A-type" evidence="11">
    <location>
        <begin position="651"/>
        <end position="691"/>
    </location>
</feature>
<evidence type="ECO:0000256" key="3">
    <source>
        <dbReference type="ARBA" id="ARBA00022525"/>
    </source>
</evidence>
<dbReference type="SUPFAM" id="SSF47862">
    <property type="entry name" value="Saposin"/>
    <property type="match status" value="4"/>
</dbReference>
<dbReference type="HAMAP" id="MF_00360">
    <property type="entry name" value="Ribosomal_bS6"/>
    <property type="match status" value="1"/>
</dbReference>
<comment type="similarity">
    <text evidence="2">Belongs to the bacterial ribosomal protein bS6 family.</text>
</comment>
<dbReference type="SMART" id="SM00162">
    <property type="entry name" value="SAPA"/>
    <property type="match status" value="2"/>
</dbReference>
<dbReference type="SMART" id="SM00741">
    <property type="entry name" value="SapB"/>
    <property type="match status" value="4"/>
</dbReference>
<dbReference type="PANTHER" id="PTHR11480">
    <property type="entry name" value="SAPOSIN-RELATED"/>
    <property type="match status" value="1"/>
</dbReference>
<dbReference type="InterPro" id="IPR007856">
    <property type="entry name" value="SapB_1"/>
</dbReference>
<dbReference type="InterPro" id="IPR008139">
    <property type="entry name" value="SaposinB_dom"/>
</dbReference>
<dbReference type="PRINTS" id="PR01797">
    <property type="entry name" value="SAPOSIN"/>
</dbReference>
<keyword evidence="7" id="KW-0325">Glycoprotein</keyword>
<dbReference type="InterPro" id="IPR051428">
    <property type="entry name" value="Sphingo_Act-Surfact_Prot"/>
</dbReference>
<dbReference type="InterPro" id="IPR011001">
    <property type="entry name" value="Saposin-like"/>
</dbReference>
<dbReference type="EMBL" id="JAUCMX010000002">
    <property type="protein sequence ID" value="KAK3553962.1"/>
    <property type="molecule type" value="Genomic_DNA"/>
</dbReference>
<keyword evidence="13" id="KW-1185">Reference proteome</keyword>
<dbReference type="GO" id="GO:0016020">
    <property type="term" value="C:membrane"/>
    <property type="evidence" value="ECO:0007669"/>
    <property type="project" value="GOC"/>
</dbReference>
<organism evidence="12 13">
    <name type="scientific">Hemibagrus guttatus</name>
    <dbReference type="NCBI Taxonomy" id="175788"/>
    <lineage>
        <taxon>Eukaryota</taxon>
        <taxon>Metazoa</taxon>
        <taxon>Chordata</taxon>
        <taxon>Craniata</taxon>
        <taxon>Vertebrata</taxon>
        <taxon>Euteleostomi</taxon>
        <taxon>Actinopterygii</taxon>
        <taxon>Neopterygii</taxon>
        <taxon>Teleostei</taxon>
        <taxon>Ostariophysi</taxon>
        <taxon>Siluriformes</taxon>
        <taxon>Bagridae</taxon>
        <taxon>Hemibagrus</taxon>
    </lineage>
</organism>
<dbReference type="GO" id="GO:0003735">
    <property type="term" value="F:structural constituent of ribosome"/>
    <property type="evidence" value="ECO:0007669"/>
    <property type="project" value="InterPro"/>
</dbReference>
<dbReference type="NCBIfam" id="TIGR00166">
    <property type="entry name" value="S6"/>
    <property type="match status" value="1"/>
</dbReference>
<evidence type="ECO:0000256" key="1">
    <source>
        <dbReference type="ARBA" id="ARBA00004613"/>
    </source>
</evidence>
<dbReference type="InterPro" id="IPR014717">
    <property type="entry name" value="Transl_elong_EF1B/ribsomal_bS6"/>
</dbReference>